<keyword evidence="3" id="KW-1185">Reference proteome</keyword>
<gene>
    <name evidence="2" type="ORF">GCM10022255_101320</name>
</gene>
<keyword evidence="1" id="KW-0732">Signal</keyword>
<accession>A0ABP8DRZ8</accession>
<dbReference type="EMBL" id="BAABAT010000055">
    <property type="protein sequence ID" value="GAA4262775.1"/>
    <property type="molecule type" value="Genomic_DNA"/>
</dbReference>
<comment type="caution">
    <text evidence="2">The sequence shown here is derived from an EMBL/GenBank/DDBJ whole genome shotgun (WGS) entry which is preliminary data.</text>
</comment>
<evidence type="ECO:0000313" key="3">
    <source>
        <dbReference type="Proteomes" id="UP001500620"/>
    </source>
</evidence>
<evidence type="ECO:0000256" key="1">
    <source>
        <dbReference type="SAM" id="SignalP"/>
    </source>
</evidence>
<reference evidence="3" key="1">
    <citation type="journal article" date="2019" name="Int. J. Syst. Evol. Microbiol.">
        <title>The Global Catalogue of Microorganisms (GCM) 10K type strain sequencing project: providing services to taxonomists for standard genome sequencing and annotation.</title>
        <authorList>
            <consortium name="The Broad Institute Genomics Platform"/>
            <consortium name="The Broad Institute Genome Sequencing Center for Infectious Disease"/>
            <person name="Wu L."/>
            <person name="Ma J."/>
        </authorList>
    </citation>
    <scope>NUCLEOTIDE SEQUENCE [LARGE SCALE GENOMIC DNA]</scope>
    <source>
        <strain evidence="3">JCM 17441</strain>
    </source>
</reference>
<protein>
    <submittedName>
        <fullName evidence="2">Uncharacterized protein</fullName>
    </submittedName>
</protein>
<evidence type="ECO:0000313" key="2">
    <source>
        <dbReference type="EMBL" id="GAA4262775.1"/>
    </source>
</evidence>
<dbReference type="Proteomes" id="UP001500620">
    <property type="component" value="Unassembled WGS sequence"/>
</dbReference>
<organism evidence="2 3">
    <name type="scientific">Dactylosporangium darangshiense</name>
    <dbReference type="NCBI Taxonomy" id="579108"/>
    <lineage>
        <taxon>Bacteria</taxon>
        <taxon>Bacillati</taxon>
        <taxon>Actinomycetota</taxon>
        <taxon>Actinomycetes</taxon>
        <taxon>Micromonosporales</taxon>
        <taxon>Micromonosporaceae</taxon>
        <taxon>Dactylosporangium</taxon>
    </lineage>
</organism>
<dbReference type="RefSeq" id="WP_345140674.1">
    <property type="nucleotide sequence ID" value="NZ_BAABAT010000055.1"/>
</dbReference>
<sequence>MRVSRPTSTDTRRLHLPTRTVGTAVVCLPARTPPAALAAQATATLAARGLATNGVLPHFHTHTRRTGKLVDRWNGLTSGGPINLLDLDSMRTRAAAGAAAEWLLWQQVVAGTRPAQPLWAFADRSAADPHRYPLAKAHADYLSQPRVLAMGAHNAIPGQSWPLPTSALEAFQAGYGTYVNLAWLAAVPGDGLAPHAGGWLTTRSQRLADLLDYLATANTHLARLPRDAHLVAVASPA</sequence>
<proteinExistence type="predicted"/>
<name>A0ABP8DRZ8_9ACTN</name>
<feature type="chain" id="PRO_5047319973" evidence="1">
    <location>
        <begin position="39"/>
        <end position="237"/>
    </location>
</feature>
<feature type="signal peptide" evidence="1">
    <location>
        <begin position="1"/>
        <end position="38"/>
    </location>
</feature>